<name>Q2MEV0_BORBO</name>
<proteinExistence type="predicted"/>
<protein>
    <submittedName>
        <fullName evidence="1">Partition protein</fullName>
    </submittedName>
</protein>
<reference evidence="1" key="1">
    <citation type="journal article" date="2006" name="J. Antimicrob. Chemother.">
        <title>tet(A)-mediated tetracycline resistance in porcine Bordetella bronchiseptica isolates is based on plasmid-borne Tn1721 relics.</title>
        <authorList>
            <person name="Kadlec K."/>
            <person name="Kehrenberg C."/>
            <person name="Schwarz S."/>
        </authorList>
    </citation>
    <scope>NUCLEOTIDE SEQUENCE</scope>
    <source>
        <strain evidence="1">V4037/8</strain>
        <plasmid evidence="1">pKBB4037</plasmid>
    </source>
</reference>
<geneLocation type="plasmid" evidence="1">
    <name>pKBB4037</name>
</geneLocation>
<accession>Q2MEV0</accession>
<keyword evidence="1" id="KW-0614">Plasmid</keyword>
<dbReference type="InterPro" id="IPR048082">
    <property type="entry name" value="ParC-like"/>
</dbReference>
<sequence>MIRLRLKMSSIRLHQRGALIGGVKGATVRLAKDKGLLVLVLRIGEENRILGQYRGGARYFRTVDGAASVLIQHGIYQFDAELTGWTPRTLFRSRGGELLDGTRGEP</sequence>
<dbReference type="NCBIfam" id="NF041544">
    <property type="entry name" value="ParC"/>
    <property type="match status" value="1"/>
</dbReference>
<organism evidence="1">
    <name type="scientific">Bordetella bronchiseptica</name>
    <name type="common">Alcaligenes bronchisepticus</name>
    <dbReference type="NCBI Taxonomy" id="518"/>
    <lineage>
        <taxon>Bacteria</taxon>
        <taxon>Pseudomonadati</taxon>
        <taxon>Pseudomonadota</taxon>
        <taxon>Betaproteobacteria</taxon>
        <taxon>Burkholderiales</taxon>
        <taxon>Alcaligenaceae</taxon>
        <taxon>Bordetella</taxon>
    </lineage>
</organism>
<dbReference type="EMBL" id="AJ877266">
    <property type="protein sequence ID" value="CAI47015.1"/>
    <property type="molecule type" value="Genomic_DNA"/>
</dbReference>
<evidence type="ECO:0000313" key="1">
    <source>
        <dbReference type="EMBL" id="CAI47015.1"/>
    </source>
</evidence>
<gene>
    <name evidence="1" type="primary">parC</name>
</gene>
<dbReference type="AlphaFoldDB" id="Q2MEV0"/>